<gene>
    <name evidence="1" type="ORF">OJ997_02000</name>
</gene>
<protein>
    <submittedName>
        <fullName evidence="1">Uncharacterized protein</fullName>
    </submittedName>
</protein>
<evidence type="ECO:0000313" key="1">
    <source>
        <dbReference type="EMBL" id="MDA0179052.1"/>
    </source>
</evidence>
<reference evidence="1" key="1">
    <citation type="submission" date="2022-10" db="EMBL/GenBank/DDBJ databases">
        <title>The WGS of Solirubrobacter phytolaccae KCTC 29190.</title>
        <authorList>
            <person name="Jiang Z."/>
        </authorList>
    </citation>
    <scope>NUCLEOTIDE SEQUENCE</scope>
    <source>
        <strain evidence="1">KCTC 29190</strain>
    </source>
</reference>
<proteinExistence type="predicted"/>
<keyword evidence="2" id="KW-1185">Reference proteome</keyword>
<dbReference type="AlphaFoldDB" id="A0A9X3NAD9"/>
<evidence type="ECO:0000313" key="2">
    <source>
        <dbReference type="Proteomes" id="UP001147653"/>
    </source>
</evidence>
<comment type="caution">
    <text evidence="1">The sequence shown here is derived from an EMBL/GenBank/DDBJ whole genome shotgun (WGS) entry which is preliminary data.</text>
</comment>
<accession>A0A9X3NAD9</accession>
<organism evidence="1 2">
    <name type="scientific">Solirubrobacter phytolaccae</name>
    <dbReference type="NCBI Taxonomy" id="1404360"/>
    <lineage>
        <taxon>Bacteria</taxon>
        <taxon>Bacillati</taxon>
        <taxon>Actinomycetota</taxon>
        <taxon>Thermoleophilia</taxon>
        <taxon>Solirubrobacterales</taxon>
        <taxon>Solirubrobacteraceae</taxon>
        <taxon>Solirubrobacter</taxon>
    </lineage>
</organism>
<sequence>MKLFGKGRAQTHVCPVCAYLKLPFKPYKQWPPPPDLELTPPYEAQLGKPSHEACPQCGFVFGKEDTSFEEYRYAWGGRGRPWADPSVAPPEDERRFAILGPGTYEGFDRPGLGEEVPEQLLVQAQRLEAAEDVMGLRRLVTRLARDGITGYDVVAIGGFAGSSWDFLGFDVDVQGLSALRHREEARSPYFSERLNEHGLLADFADVHKFAIAVSPDALLPIGRLRRSAVTPGDRLWYTIGNEHNPGDPFGRIVLTVEADGTAALEHYGGRNGSGTWTARVDTDVIARIRAELGRSTFPEVAREPIPAGSGLRQLEVVTDDEPEYVLMGDRQGQRLDGYKEAFALLDAIAIRITTGAYERGDDALDATAITDVRQIT</sequence>
<dbReference type="RefSeq" id="WP_270023321.1">
    <property type="nucleotide sequence ID" value="NZ_JAPDDP010000003.1"/>
</dbReference>
<dbReference type="Proteomes" id="UP001147653">
    <property type="component" value="Unassembled WGS sequence"/>
</dbReference>
<name>A0A9X3NAD9_9ACTN</name>
<dbReference type="EMBL" id="JAPDDP010000003">
    <property type="protein sequence ID" value="MDA0179052.1"/>
    <property type="molecule type" value="Genomic_DNA"/>
</dbReference>